<reference evidence="1" key="1">
    <citation type="submission" date="2014-09" db="EMBL/GenBank/DDBJ databases">
        <title>G. arboreum L. cv. AKA8401 A2 genome assembly version 1.0.</title>
        <authorList>
            <person name="Mudge J."/>
            <person name="Ramaraj T."/>
            <person name="Lindquist I.E."/>
            <person name="Bharti A.K."/>
            <person name="Sundararajan A."/>
            <person name="Cameron C.T."/>
            <person name="Woodward J.E."/>
            <person name="May G.D."/>
            <person name="Brubaker C."/>
            <person name="Broadhvest J."/>
            <person name="Wilkins T.A."/>
        </authorList>
    </citation>
    <scope>NUCLEOTIDE SEQUENCE</scope>
</reference>
<dbReference type="EMBL" id="JRRC01006072">
    <property type="protein sequence ID" value="KHF97409.1"/>
    <property type="molecule type" value="Genomic_DNA"/>
</dbReference>
<protein>
    <submittedName>
        <fullName evidence="1">Uncharacterized protein</fullName>
    </submittedName>
</protein>
<gene>
    <name evidence="2" type="ORF">F383_20475</name>
    <name evidence="1" type="ORF">F383_36680</name>
</gene>
<keyword evidence="3" id="KW-1185">Reference proteome</keyword>
<name>A0A0B0M9M1_GOSAR</name>
<dbReference type="AlphaFoldDB" id="A0A0B0M9M1"/>
<reference evidence="3" key="2">
    <citation type="submission" date="2014-09" db="EMBL/GenBank/DDBJ databases">
        <authorList>
            <person name="Mudge J."/>
            <person name="Ramaraj T."/>
            <person name="Lindquist I.E."/>
            <person name="Bharti A.K."/>
            <person name="Sundararajan A."/>
            <person name="Cameron C.T."/>
            <person name="Woodward J.E."/>
            <person name="May G.D."/>
            <person name="Brubaker C."/>
            <person name="Broadhvest J."/>
            <person name="Wilkins T.A."/>
        </authorList>
    </citation>
    <scope>NUCLEOTIDE SEQUENCE</scope>
    <source>
        <strain evidence="3">cv. AKA8401</strain>
    </source>
</reference>
<proteinExistence type="predicted"/>
<evidence type="ECO:0000313" key="2">
    <source>
        <dbReference type="EMBL" id="KHG13618.1"/>
    </source>
</evidence>
<accession>A0A0B0M9M1</accession>
<sequence>MDCDPSASTYLLGISSRVKIGFCCTRLTRVHNR</sequence>
<organism evidence="1 3">
    <name type="scientific">Gossypium arboreum</name>
    <name type="common">Tree cotton</name>
    <name type="synonym">Gossypium nanking</name>
    <dbReference type="NCBI Taxonomy" id="29729"/>
    <lineage>
        <taxon>Eukaryota</taxon>
        <taxon>Viridiplantae</taxon>
        <taxon>Streptophyta</taxon>
        <taxon>Embryophyta</taxon>
        <taxon>Tracheophyta</taxon>
        <taxon>Spermatophyta</taxon>
        <taxon>Magnoliopsida</taxon>
        <taxon>eudicotyledons</taxon>
        <taxon>Gunneridae</taxon>
        <taxon>Pentapetalae</taxon>
        <taxon>rosids</taxon>
        <taxon>malvids</taxon>
        <taxon>Malvales</taxon>
        <taxon>Malvaceae</taxon>
        <taxon>Malvoideae</taxon>
        <taxon>Gossypium</taxon>
    </lineage>
</organism>
<dbReference type="EMBL" id="KN399979">
    <property type="protein sequence ID" value="KHG13618.1"/>
    <property type="molecule type" value="Genomic_DNA"/>
</dbReference>
<evidence type="ECO:0000313" key="1">
    <source>
        <dbReference type="EMBL" id="KHF97409.1"/>
    </source>
</evidence>
<dbReference type="Proteomes" id="UP000032142">
    <property type="component" value="Unassembled WGS sequence"/>
</dbReference>
<evidence type="ECO:0000313" key="3">
    <source>
        <dbReference type="Proteomes" id="UP000032142"/>
    </source>
</evidence>